<accession>A0A9D1Z8P6</accession>
<dbReference type="EMBL" id="DXCP01000003">
    <property type="protein sequence ID" value="HIY78905.1"/>
    <property type="molecule type" value="Genomic_DNA"/>
</dbReference>
<evidence type="ECO:0000313" key="2">
    <source>
        <dbReference type="EMBL" id="HIY78905.1"/>
    </source>
</evidence>
<gene>
    <name evidence="2" type="ORF">IAA42_00460</name>
</gene>
<comment type="caution">
    <text evidence="2">The sequence shown here is derived from an EMBL/GenBank/DDBJ whole genome shotgun (WGS) entry which is preliminary data.</text>
</comment>
<dbReference type="InterPro" id="IPR006674">
    <property type="entry name" value="HD_domain"/>
</dbReference>
<dbReference type="Gene3D" id="1.10.3210.10">
    <property type="entry name" value="Hypothetical protein af1432"/>
    <property type="match status" value="1"/>
</dbReference>
<reference evidence="2" key="1">
    <citation type="journal article" date="2021" name="PeerJ">
        <title>Extensive microbial diversity within the chicken gut microbiome revealed by metagenomics and culture.</title>
        <authorList>
            <person name="Gilroy R."/>
            <person name="Ravi A."/>
            <person name="Getino M."/>
            <person name="Pursley I."/>
            <person name="Horton D.L."/>
            <person name="Alikhan N.F."/>
            <person name="Baker D."/>
            <person name="Gharbi K."/>
            <person name="Hall N."/>
            <person name="Watson M."/>
            <person name="Adriaenssens E.M."/>
            <person name="Foster-Nyarko E."/>
            <person name="Jarju S."/>
            <person name="Secka A."/>
            <person name="Antonio M."/>
            <person name="Oren A."/>
            <person name="Chaudhuri R.R."/>
            <person name="La Ragione R."/>
            <person name="Hildebrand F."/>
            <person name="Pallen M.J."/>
        </authorList>
    </citation>
    <scope>NUCLEOTIDE SEQUENCE</scope>
    <source>
        <strain evidence="2">ChiHjej10B9-743</strain>
    </source>
</reference>
<dbReference type="Pfam" id="PF01966">
    <property type="entry name" value="HD"/>
    <property type="match status" value="1"/>
</dbReference>
<reference evidence="2" key="2">
    <citation type="submission" date="2021-04" db="EMBL/GenBank/DDBJ databases">
        <authorList>
            <person name="Gilroy R."/>
        </authorList>
    </citation>
    <scope>NUCLEOTIDE SEQUENCE</scope>
    <source>
        <strain evidence="2">ChiHjej10B9-743</strain>
    </source>
</reference>
<name>A0A9D1Z8P6_9ACTN</name>
<proteinExistence type="predicted"/>
<dbReference type="SMART" id="SM00471">
    <property type="entry name" value="HDc"/>
    <property type="match status" value="1"/>
</dbReference>
<sequence>MGASGLTVNPLAPGLTGRLSERASALVDERIASGELSPFACHDDSAIRRDLCERDRDTALRPAFVRDAEKIVHLPAYNRLSGKTQVFSFRANDDLSRRGLHVQLVARVARDIGRALGLNLDLIEAIALGHDLGHTPFGHAGERFLSDAYHERTGRWFFHNVQSVRVMDELAGRNVSLQTLDGALCHNGEFELQRFETSGLAEFDTFERVVESCWERGAEAISHLRPMTLEGCVVRVSDIIAYVGKDRQDAICAGLADEGTFDDGLGGGYNAWALAAFVADVVENSAGEDHIAMSEEGFAEMRRAKRENYEKIYGAGEVNGDFSHEIAELFSALYEHELEALAAGDESAAIFAHHVLPLERRLSFYDRSYDWERDPDRTVVDFISSMTDDYFVATCAAAFPETAGLFPSRGYLPEGVRA</sequence>
<dbReference type="Proteomes" id="UP000824133">
    <property type="component" value="Unassembled WGS sequence"/>
</dbReference>
<protein>
    <submittedName>
        <fullName evidence="2">HD domain-containing protein</fullName>
    </submittedName>
</protein>
<dbReference type="SUPFAM" id="SSF109604">
    <property type="entry name" value="HD-domain/PDEase-like"/>
    <property type="match status" value="1"/>
</dbReference>
<dbReference type="PROSITE" id="PS51831">
    <property type="entry name" value="HD"/>
    <property type="match status" value="1"/>
</dbReference>
<feature type="domain" description="HD" evidence="1">
    <location>
        <begin position="98"/>
        <end position="209"/>
    </location>
</feature>
<evidence type="ECO:0000259" key="1">
    <source>
        <dbReference type="PROSITE" id="PS51831"/>
    </source>
</evidence>
<organism evidence="2 3">
    <name type="scientific">Candidatus Olsenella excrementavium</name>
    <dbReference type="NCBI Taxonomy" id="2838709"/>
    <lineage>
        <taxon>Bacteria</taxon>
        <taxon>Bacillati</taxon>
        <taxon>Actinomycetota</taxon>
        <taxon>Coriobacteriia</taxon>
        <taxon>Coriobacteriales</taxon>
        <taxon>Atopobiaceae</taxon>
        <taxon>Olsenella</taxon>
    </lineage>
</organism>
<evidence type="ECO:0000313" key="3">
    <source>
        <dbReference type="Proteomes" id="UP000824133"/>
    </source>
</evidence>
<dbReference type="CDD" id="cd00077">
    <property type="entry name" value="HDc"/>
    <property type="match status" value="1"/>
</dbReference>
<dbReference type="AlphaFoldDB" id="A0A9D1Z8P6"/>
<dbReference type="InterPro" id="IPR003607">
    <property type="entry name" value="HD/PDEase_dom"/>
</dbReference>